<keyword evidence="3" id="KW-1185">Reference proteome</keyword>
<dbReference type="AlphaFoldDB" id="A0A8H3ET58"/>
<evidence type="ECO:0000313" key="3">
    <source>
        <dbReference type="Proteomes" id="UP000664521"/>
    </source>
</evidence>
<proteinExistence type="predicted"/>
<reference evidence="2" key="1">
    <citation type="submission" date="2021-03" db="EMBL/GenBank/DDBJ databases">
        <authorList>
            <person name="Tagirdzhanova G."/>
        </authorList>
    </citation>
    <scope>NUCLEOTIDE SEQUENCE</scope>
</reference>
<accession>A0A8H3ET58</accession>
<name>A0A8H3ET58_9LECA</name>
<feature type="compositionally biased region" description="Basic and acidic residues" evidence="1">
    <location>
        <begin position="51"/>
        <end position="80"/>
    </location>
</feature>
<feature type="compositionally biased region" description="Low complexity" evidence="1">
    <location>
        <begin position="23"/>
        <end position="37"/>
    </location>
</feature>
<evidence type="ECO:0000256" key="1">
    <source>
        <dbReference type="SAM" id="MobiDB-lite"/>
    </source>
</evidence>
<sequence>MPLPLTEATAEKHSDKGSQDLKSAVSQASSSIAAEAGQSGGAGAGSSAAEHTSKEMEKAAADKIYEENIEDEYAKREGGA</sequence>
<dbReference type="OrthoDB" id="5422731at2759"/>
<feature type="region of interest" description="Disordered" evidence="1">
    <location>
        <begin position="1"/>
        <end position="80"/>
    </location>
</feature>
<dbReference type="Proteomes" id="UP000664521">
    <property type="component" value="Unassembled WGS sequence"/>
</dbReference>
<evidence type="ECO:0000313" key="2">
    <source>
        <dbReference type="EMBL" id="CAF9910934.1"/>
    </source>
</evidence>
<protein>
    <submittedName>
        <fullName evidence="2">Uncharacterized protein</fullName>
    </submittedName>
</protein>
<organism evidence="2 3">
    <name type="scientific">Heterodermia speciosa</name>
    <dbReference type="NCBI Taxonomy" id="116794"/>
    <lineage>
        <taxon>Eukaryota</taxon>
        <taxon>Fungi</taxon>
        <taxon>Dikarya</taxon>
        <taxon>Ascomycota</taxon>
        <taxon>Pezizomycotina</taxon>
        <taxon>Lecanoromycetes</taxon>
        <taxon>OSLEUM clade</taxon>
        <taxon>Lecanoromycetidae</taxon>
        <taxon>Caliciales</taxon>
        <taxon>Physciaceae</taxon>
        <taxon>Heterodermia</taxon>
    </lineage>
</organism>
<feature type="compositionally biased region" description="Basic and acidic residues" evidence="1">
    <location>
        <begin position="9"/>
        <end position="19"/>
    </location>
</feature>
<comment type="caution">
    <text evidence="2">The sequence shown here is derived from an EMBL/GenBank/DDBJ whole genome shotgun (WGS) entry which is preliminary data.</text>
</comment>
<gene>
    <name evidence="2" type="ORF">HETSPECPRED_010237</name>
</gene>
<dbReference type="EMBL" id="CAJPDS010000009">
    <property type="protein sequence ID" value="CAF9910934.1"/>
    <property type="molecule type" value="Genomic_DNA"/>
</dbReference>